<dbReference type="InterPro" id="IPR012337">
    <property type="entry name" value="RNaseH-like_sf"/>
</dbReference>
<dbReference type="GeneTree" id="ENSGT01100000263500"/>
<dbReference type="Pfam" id="PF17919">
    <property type="entry name" value="RT_RNaseH_2"/>
    <property type="match status" value="1"/>
</dbReference>
<evidence type="ECO:0000313" key="8">
    <source>
        <dbReference type="Proteomes" id="UP000005207"/>
    </source>
</evidence>
<keyword evidence="8" id="KW-1185">Reference proteome</keyword>
<dbReference type="InterPro" id="IPR050951">
    <property type="entry name" value="Retrovirus_Pol_polyprotein"/>
</dbReference>
<evidence type="ECO:0000256" key="3">
    <source>
        <dbReference type="ARBA" id="ARBA00039658"/>
    </source>
</evidence>
<feature type="domain" description="Reverse transcriptase" evidence="5">
    <location>
        <begin position="1"/>
        <end position="134"/>
    </location>
</feature>
<organism evidence="7 8">
    <name type="scientific">Oreochromis niloticus</name>
    <name type="common">Nile tilapia</name>
    <name type="synonym">Tilapia nilotica</name>
    <dbReference type="NCBI Taxonomy" id="8128"/>
    <lineage>
        <taxon>Eukaryota</taxon>
        <taxon>Metazoa</taxon>
        <taxon>Chordata</taxon>
        <taxon>Craniata</taxon>
        <taxon>Vertebrata</taxon>
        <taxon>Euteleostomi</taxon>
        <taxon>Actinopterygii</taxon>
        <taxon>Neopterygii</taxon>
        <taxon>Teleostei</taxon>
        <taxon>Neoteleostei</taxon>
        <taxon>Acanthomorphata</taxon>
        <taxon>Ovalentaria</taxon>
        <taxon>Cichlomorphae</taxon>
        <taxon>Cichliformes</taxon>
        <taxon>Cichlidae</taxon>
        <taxon>African cichlids</taxon>
        <taxon>Pseudocrenilabrinae</taxon>
        <taxon>Oreochromini</taxon>
        <taxon>Oreochromis</taxon>
    </lineage>
</organism>
<accession>A0A669CKJ2</accession>
<protein>
    <recommendedName>
        <fullName evidence="3">Gypsy retrotransposon integrase-like protein 1</fullName>
        <ecNumber evidence="2">3.1.26.4</ecNumber>
    </recommendedName>
</protein>
<dbReference type="SUPFAM" id="SSF53098">
    <property type="entry name" value="Ribonuclease H-like"/>
    <property type="match status" value="1"/>
</dbReference>
<dbReference type="PROSITE" id="PS50878">
    <property type="entry name" value="RT_POL"/>
    <property type="match status" value="1"/>
</dbReference>
<dbReference type="InterPro" id="IPR036397">
    <property type="entry name" value="RNaseH_sf"/>
</dbReference>
<dbReference type="CDD" id="cd01647">
    <property type="entry name" value="RT_LTR"/>
    <property type="match status" value="1"/>
</dbReference>
<dbReference type="InterPro" id="IPR001584">
    <property type="entry name" value="Integrase_cat-core"/>
</dbReference>
<evidence type="ECO:0000256" key="2">
    <source>
        <dbReference type="ARBA" id="ARBA00012180"/>
    </source>
</evidence>
<feature type="compositionally biased region" description="Basic and acidic residues" evidence="4">
    <location>
        <begin position="999"/>
        <end position="1012"/>
    </location>
</feature>
<dbReference type="FunFam" id="1.10.340.70:FF:000001">
    <property type="entry name" value="Retrovirus-related Pol polyprotein from transposon gypsy-like Protein"/>
    <property type="match status" value="1"/>
</dbReference>
<dbReference type="Gene3D" id="1.10.340.70">
    <property type="match status" value="1"/>
</dbReference>
<dbReference type="FunFam" id="3.30.70.270:FF:000020">
    <property type="entry name" value="Transposon Tf2-6 polyprotein-like Protein"/>
    <property type="match status" value="1"/>
</dbReference>
<feature type="region of interest" description="Disordered" evidence="4">
    <location>
        <begin position="881"/>
        <end position="1038"/>
    </location>
</feature>
<dbReference type="Ensembl" id="ENSONIT00000046660.1">
    <property type="protein sequence ID" value="ENSONIP00000048822.1"/>
    <property type="gene ID" value="ENSONIG00000030525.1"/>
</dbReference>
<dbReference type="Pfam" id="PF17921">
    <property type="entry name" value="Integrase_H2C2"/>
    <property type="match status" value="1"/>
</dbReference>
<proteinExistence type="inferred from homology"/>
<dbReference type="GO" id="GO:0004523">
    <property type="term" value="F:RNA-DNA hybrid ribonuclease activity"/>
    <property type="evidence" value="ECO:0007669"/>
    <property type="project" value="UniProtKB-EC"/>
</dbReference>
<reference evidence="8" key="1">
    <citation type="submission" date="2012-01" db="EMBL/GenBank/DDBJ databases">
        <title>The Genome Sequence of Oreochromis niloticus (Nile Tilapia).</title>
        <authorList>
            <consortium name="Broad Institute Genome Assembly Team"/>
            <consortium name="Broad Institute Sequencing Platform"/>
            <person name="Di Palma F."/>
            <person name="Johnson J."/>
            <person name="Lander E.S."/>
            <person name="Lindblad-Toh K."/>
        </authorList>
    </citation>
    <scope>NUCLEOTIDE SEQUENCE [LARGE SCALE GENOMIC DNA]</scope>
</reference>
<dbReference type="AlphaFoldDB" id="A0A669CKJ2"/>
<dbReference type="Gene3D" id="3.10.10.10">
    <property type="entry name" value="HIV Type 1 Reverse Transcriptase, subunit A, domain 1"/>
    <property type="match status" value="1"/>
</dbReference>
<reference evidence="7" key="3">
    <citation type="submission" date="2025-09" db="UniProtKB">
        <authorList>
            <consortium name="Ensembl"/>
        </authorList>
    </citation>
    <scope>IDENTIFICATION</scope>
</reference>
<dbReference type="PANTHER" id="PTHR37984">
    <property type="entry name" value="PROTEIN CBG26694"/>
    <property type="match status" value="1"/>
</dbReference>
<dbReference type="Gene3D" id="3.30.420.10">
    <property type="entry name" value="Ribonuclease H-like superfamily/Ribonuclease H"/>
    <property type="match status" value="1"/>
</dbReference>
<evidence type="ECO:0000256" key="1">
    <source>
        <dbReference type="ARBA" id="ARBA00010879"/>
    </source>
</evidence>
<sequence length="1105" mass="125717">MPRIDDALDSLSGSRWFSVLDLRSGYYQIEMAEEDKEKTAFTCPLGFYQFERMPQGITGAPPTFQRLMEKAVGDMHVLEALVYLDDIIVFGRTLEEHEKRLFKVLDRLEEVGFKVSIDKCQFCRPQVKYVGHIVSTNGIATDPEKVEVVKHWKVPTHLNPLKSFLGFCSYYRRFIANYSAIIRPLSELTKGYAPTWKDPKAKKSVDPNQTYFKASEPFAERWTPACQAAFEQIRECLINAPVLAFADPTKTYILHVDASLNGLGAVLNQEHPEGLRPVAFASQKLKDSERNYPVHQLEFLALKWAVVDKFHDYLYGAKFIVRTDNNPLTYELTSAKLSAVGHRWLAALATYDFTIQYRPGRHNIDADLLSRQYAQEEVGEWTSIPPAGIKALCKQACIREGAVVPDRLVDQLGAPASAVPEAYAFTVNLSVNILDQLSPKDIQTSQDMDPTTGPLKKAIKSNKGFARSKTDSPETVMLLRESRKLELSDGLLYRVKEKMCGKQSRQLVLPARYRSMVLRYLYDECGHMGAEQTTELIKETFYWPRMAAEIEQYIRTCGRCISRKTLPQRASPLNQITSNGPLDLVCIDFLQIEPDSKGVANVLVVTDHYTLYAQAFPTKDQRAITVARVLWEKYFVHYGLPARIHSDQGRDFESRLIKELLSMLGIRKSRTSPYHPQGDAQPERFNRTLLAMLGTMDTAKKQCWSQHITHLVHAYNCTRSDATGYSPYYLMFGREARLPIDVCFGISPNGESESSYQQYVSRMRKELQDAYKLASDAATKNHLKNKAHYDQHVRDLPLEKGDRVLIQNVGIKGKYKLQDRWKSTPYVVVEKLPNLPVYKVKPEHGPVIVKTLHRDHLLPIGYMVRMPNPADDTGHIRRPVTRAHHAQKSQAVKPPDPVEESDTASSDEMFESVHNPQSVGVQEVRRQLATPHQTLEEDDSSEKEHFEAAESQPVGESESENSSGDAIPTMLEYDAQETNESMGEQEEERETSSPFSNRTRSDSSHKSTRNENEQFSTSRKSLRKPKPPMRLTYEKPGHPSCEPVTIMHHGMVIQLKLNPPDISEPKGHSKTSKKFLGSEENHHPVKLKRSQRCDEDIYTVRRVRV</sequence>
<dbReference type="InterPro" id="IPR041577">
    <property type="entry name" value="RT_RNaseH_2"/>
</dbReference>
<dbReference type="FunFam" id="3.30.420.10:FF:000269">
    <property type="entry name" value="Uncharacterized protein"/>
    <property type="match status" value="1"/>
</dbReference>
<dbReference type="Pfam" id="PF00665">
    <property type="entry name" value="rve"/>
    <property type="match status" value="1"/>
</dbReference>
<dbReference type="FunFam" id="3.10.20.370:FF:000001">
    <property type="entry name" value="Retrovirus-related Pol polyprotein from transposon 17.6-like protein"/>
    <property type="match status" value="1"/>
</dbReference>
<dbReference type="InterPro" id="IPR043128">
    <property type="entry name" value="Rev_trsase/Diguanyl_cyclase"/>
</dbReference>
<dbReference type="SUPFAM" id="SSF56672">
    <property type="entry name" value="DNA/RNA polymerases"/>
    <property type="match status" value="1"/>
</dbReference>
<dbReference type="Gene3D" id="3.10.20.370">
    <property type="match status" value="1"/>
</dbReference>
<dbReference type="InParanoid" id="A0A669CKJ2"/>
<dbReference type="PROSITE" id="PS50994">
    <property type="entry name" value="INTEGRASE"/>
    <property type="match status" value="1"/>
</dbReference>
<feature type="region of interest" description="Disordered" evidence="4">
    <location>
        <begin position="1058"/>
        <end position="1088"/>
    </location>
</feature>
<evidence type="ECO:0000259" key="5">
    <source>
        <dbReference type="PROSITE" id="PS50878"/>
    </source>
</evidence>
<dbReference type="GO" id="GO:0015074">
    <property type="term" value="P:DNA integration"/>
    <property type="evidence" value="ECO:0007669"/>
    <property type="project" value="InterPro"/>
</dbReference>
<dbReference type="CDD" id="cd09274">
    <property type="entry name" value="RNase_HI_RT_Ty3"/>
    <property type="match status" value="1"/>
</dbReference>
<dbReference type="OMA" id="NKSERNC"/>
<dbReference type="EC" id="3.1.26.4" evidence="2"/>
<dbReference type="PANTHER" id="PTHR37984:SF15">
    <property type="entry name" value="INTEGRASE CATALYTIC DOMAIN-CONTAINING PROTEIN"/>
    <property type="match status" value="1"/>
</dbReference>
<dbReference type="Pfam" id="PF00078">
    <property type="entry name" value="RVT_1"/>
    <property type="match status" value="1"/>
</dbReference>
<dbReference type="Gene3D" id="3.30.70.270">
    <property type="match status" value="2"/>
</dbReference>
<dbReference type="GO" id="GO:0003676">
    <property type="term" value="F:nucleic acid binding"/>
    <property type="evidence" value="ECO:0007669"/>
    <property type="project" value="InterPro"/>
</dbReference>
<dbReference type="InterPro" id="IPR041588">
    <property type="entry name" value="Integrase_H2C2"/>
</dbReference>
<dbReference type="Proteomes" id="UP000005207">
    <property type="component" value="Linkage group LG9"/>
</dbReference>
<comment type="similarity">
    <text evidence="1">Belongs to the beta type-B retroviral polymerase family. HERV class-II K(HML-2) pol subfamily.</text>
</comment>
<reference evidence="7" key="2">
    <citation type="submission" date="2025-08" db="UniProtKB">
        <authorList>
            <consortium name="Ensembl"/>
        </authorList>
    </citation>
    <scope>IDENTIFICATION</scope>
</reference>
<feature type="domain" description="Integrase catalytic" evidence="6">
    <location>
        <begin position="577"/>
        <end position="735"/>
    </location>
</feature>
<dbReference type="InterPro" id="IPR000477">
    <property type="entry name" value="RT_dom"/>
</dbReference>
<name>A0A669CKJ2_ORENI</name>
<dbReference type="InterPro" id="IPR043502">
    <property type="entry name" value="DNA/RNA_pol_sf"/>
</dbReference>
<feature type="region of interest" description="Disordered" evidence="4">
    <location>
        <begin position="442"/>
        <end position="469"/>
    </location>
</feature>
<evidence type="ECO:0000313" key="7">
    <source>
        <dbReference type="Ensembl" id="ENSONIP00000048822.1"/>
    </source>
</evidence>
<evidence type="ECO:0000259" key="6">
    <source>
        <dbReference type="PROSITE" id="PS50994"/>
    </source>
</evidence>
<evidence type="ECO:0000256" key="4">
    <source>
        <dbReference type="SAM" id="MobiDB-lite"/>
    </source>
</evidence>